<keyword evidence="1" id="KW-0808">Transferase</keyword>
<protein>
    <submittedName>
        <fullName evidence="4">tRNA1(Val) A37 N6-methylase TrmN6</fullName>
    </submittedName>
</protein>
<sequence>MMVAEEVRVQSHGFLGGRVALLRPVSGHRPGLDAALLQAAVSPGRKGFCVEFGCGTGAVALSVAVRAPGLRVLGVDLDEEALHQARGALSLPENRSFADRVAFREADVTDAALSEHLGVGEQAELVLMNPPFYAAGDVSASPDARRRSAHQAEEDPLPRWIAAAAALLSRKGGIAIIHRADRLAVILRELEDRRFGSIKILPFYAHAGDDAGRVVVSARLGGRTPMQLRAGLVLHEGDGAWTSGADAILRGEADFGLL</sequence>
<accession>A0ABU0C2L7</accession>
<dbReference type="SUPFAM" id="SSF53335">
    <property type="entry name" value="S-adenosyl-L-methionine-dependent methyltransferases"/>
    <property type="match status" value="1"/>
</dbReference>
<dbReference type="InterPro" id="IPR050210">
    <property type="entry name" value="tRNA_Adenine-N(6)_MTase"/>
</dbReference>
<dbReference type="Proteomes" id="UP001230253">
    <property type="component" value="Unassembled WGS sequence"/>
</dbReference>
<evidence type="ECO:0000256" key="1">
    <source>
        <dbReference type="ARBA" id="ARBA00022603"/>
    </source>
</evidence>
<reference evidence="4 5" key="1">
    <citation type="submission" date="2023-07" db="EMBL/GenBank/DDBJ databases">
        <title>Genomic Encyclopedia of Type Strains, Phase IV (KMG-IV): sequencing the most valuable type-strain genomes for metagenomic binning, comparative biology and taxonomic classification.</title>
        <authorList>
            <person name="Goeker M."/>
        </authorList>
    </citation>
    <scope>NUCLEOTIDE SEQUENCE [LARGE SCALE GENOMIC DNA]</scope>
    <source>
        <strain evidence="4 5">DSM 11549</strain>
    </source>
</reference>
<evidence type="ECO:0000256" key="2">
    <source>
        <dbReference type="ARBA" id="ARBA00022691"/>
    </source>
</evidence>
<dbReference type="PANTHER" id="PTHR47739">
    <property type="entry name" value="TRNA1(VAL) (ADENINE(37)-N6)-METHYLTRANSFERASE"/>
    <property type="match status" value="1"/>
</dbReference>
<dbReference type="EMBL" id="JAUSUK010000001">
    <property type="protein sequence ID" value="MDQ0324754.1"/>
    <property type="molecule type" value="Genomic_DNA"/>
</dbReference>
<name>A0ABU0C2L7_9BRAD</name>
<dbReference type="PANTHER" id="PTHR47739:SF1">
    <property type="entry name" value="TRNA1(VAL) (ADENINE(37)-N6)-METHYLTRANSFERASE"/>
    <property type="match status" value="1"/>
</dbReference>
<keyword evidence="2" id="KW-0949">S-adenosyl-L-methionine</keyword>
<feature type="domain" description="Methyltransferase small" evidence="3">
    <location>
        <begin position="36"/>
        <end position="139"/>
    </location>
</feature>
<keyword evidence="5" id="KW-1185">Reference proteome</keyword>
<dbReference type="InterPro" id="IPR007848">
    <property type="entry name" value="Small_mtfrase_dom"/>
</dbReference>
<keyword evidence="1" id="KW-0489">Methyltransferase</keyword>
<dbReference type="Gene3D" id="3.40.50.150">
    <property type="entry name" value="Vaccinia Virus protein VP39"/>
    <property type="match status" value="1"/>
</dbReference>
<evidence type="ECO:0000313" key="4">
    <source>
        <dbReference type="EMBL" id="MDQ0324754.1"/>
    </source>
</evidence>
<organism evidence="4 5">
    <name type="scientific">Rhodopseudomonas julia</name>
    <dbReference type="NCBI Taxonomy" id="200617"/>
    <lineage>
        <taxon>Bacteria</taxon>
        <taxon>Pseudomonadati</taxon>
        <taxon>Pseudomonadota</taxon>
        <taxon>Alphaproteobacteria</taxon>
        <taxon>Hyphomicrobiales</taxon>
        <taxon>Nitrobacteraceae</taxon>
        <taxon>Rhodopseudomonas</taxon>
    </lineage>
</organism>
<proteinExistence type="predicted"/>
<evidence type="ECO:0000313" key="5">
    <source>
        <dbReference type="Proteomes" id="UP001230253"/>
    </source>
</evidence>
<evidence type="ECO:0000259" key="3">
    <source>
        <dbReference type="Pfam" id="PF05175"/>
    </source>
</evidence>
<dbReference type="Pfam" id="PF05175">
    <property type="entry name" value="MTS"/>
    <property type="match status" value="1"/>
</dbReference>
<comment type="caution">
    <text evidence="4">The sequence shown here is derived from an EMBL/GenBank/DDBJ whole genome shotgun (WGS) entry which is preliminary data.</text>
</comment>
<dbReference type="InterPro" id="IPR029063">
    <property type="entry name" value="SAM-dependent_MTases_sf"/>
</dbReference>
<gene>
    <name evidence="4" type="ORF">J2R99_000603</name>
</gene>
<dbReference type="CDD" id="cd02440">
    <property type="entry name" value="AdoMet_MTases"/>
    <property type="match status" value="1"/>
</dbReference>